<evidence type="ECO:0000313" key="4">
    <source>
        <dbReference type="Proteomes" id="UP000279271"/>
    </source>
</evidence>
<comment type="caution">
    <text evidence="3">The sequence shown here is derived from an EMBL/GenBank/DDBJ whole genome shotgun (WGS) entry which is preliminary data.</text>
</comment>
<keyword evidence="2" id="KW-0812">Transmembrane</keyword>
<evidence type="ECO:0000256" key="1">
    <source>
        <dbReference type="SAM" id="MobiDB-lite"/>
    </source>
</evidence>
<dbReference type="AlphaFoldDB" id="A0A3M7L135"/>
<proteinExistence type="predicted"/>
<accession>A0A3M7L135</accession>
<keyword evidence="2" id="KW-1133">Transmembrane helix</keyword>
<dbReference type="EMBL" id="QOKY01000150">
    <property type="protein sequence ID" value="RMZ56317.1"/>
    <property type="molecule type" value="Genomic_DNA"/>
</dbReference>
<feature type="region of interest" description="Disordered" evidence="1">
    <location>
        <begin position="197"/>
        <end position="258"/>
    </location>
</feature>
<organism evidence="3 4">
    <name type="scientific">Auxenochlorella protothecoides</name>
    <name type="common">Green microalga</name>
    <name type="synonym">Chlorella protothecoides</name>
    <dbReference type="NCBI Taxonomy" id="3075"/>
    <lineage>
        <taxon>Eukaryota</taxon>
        <taxon>Viridiplantae</taxon>
        <taxon>Chlorophyta</taxon>
        <taxon>core chlorophytes</taxon>
        <taxon>Trebouxiophyceae</taxon>
        <taxon>Chlorellales</taxon>
        <taxon>Chlorellaceae</taxon>
        <taxon>Auxenochlorella</taxon>
    </lineage>
</organism>
<feature type="transmembrane region" description="Helical" evidence="2">
    <location>
        <begin position="317"/>
        <end position="338"/>
    </location>
</feature>
<protein>
    <submittedName>
        <fullName evidence="3">Uncharacterized protein</fullName>
    </submittedName>
</protein>
<feature type="region of interest" description="Disordered" evidence="1">
    <location>
        <begin position="1"/>
        <end position="39"/>
    </location>
</feature>
<evidence type="ECO:0000256" key="2">
    <source>
        <dbReference type="SAM" id="Phobius"/>
    </source>
</evidence>
<keyword evidence="2" id="KW-0472">Membrane</keyword>
<dbReference type="Proteomes" id="UP000279271">
    <property type="component" value="Unassembled WGS sequence"/>
</dbReference>
<sequence>MCSRRSKHDGRAGDGVLEGAGSSERGSAHHPPMSNLRPERAEIVSAHRTRATRKAKSPGPDWKSLVASLILIYGAAGVFLGLVVPPLSRRYSWALMAVSALLVAVTAVFMVRTAARDPGFVGGLTTFHTYLVVTNQTTYEHFRHRETNSSNPYNVGAWRNIKEVFWTPVPPRFGPLPSDPSDFEDEATVAERRDLALTVRGGRHVNGSEDGAEGSGGHQSHPSPPLPDGDGGHVWTLGSPRGSMAAPGQGGEATPARQRREATFSAAWSGSPGGTSVTSKRVTNAKSQEFIRTSLRGGKKPLGFWQNIRKQLKTHPLIIGFIFFIMIFSGVFSFFMYLPSEKSVYRGK</sequence>
<evidence type="ECO:0000313" key="3">
    <source>
        <dbReference type="EMBL" id="RMZ56317.1"/>
    </source>
</evidence>
<name>A0A3M7L135_AUXPR</name>
<gene>
    <name evidence="3" type="ORF">APUTEX25_000556</name>
</gene>
<feature type="transmembrane region" description="Helical" evidence="2">
    <location>
        <begin position="64"/>
        <end position="85"/>
    </location>
</feature>
<feature type="transmembrane region" description="Helical" evidence="2">
    <location>
        <begin position="91"/>
        <end position="111"/>
    </location>
</feature>
<reference evidence="4" key="1">
    <citation type="journal article" date="2018" name="Algal Res.">
        <title>Characterization of plant carbon substrate utilization by Auxenochlorella protothecoides.</title>
        <authorList>
            <person name="Vogler B.W."/>
            <person name="Starkenburg S.R."/>
            <person name="Sudasinghe N."/>
            <person name="Schambach J.Y."/>
            <person name="Rollin J.A."/>
            <person name="Pattathil S."/>
            <person name="Barry A.N."/>
        </authorList>
    </citation>
    <scope>NUCLEOTIDE SEQUENCE [LARGE SCALE GENOMIC DNA]</scope>
    <source>
        <strain evidence="4">UTEX 25</strain>
    </source>
</reference>